<reference evidence="1" key="1">
    <citation type="submission" date="2023-07" db="EMBL/GenBank/DDBJ databases">
        <title>Chromosome-level genome assembly of Artemia franciscana.</title>
        <authorList>
            <person name="Jo E."/>
        </authorList>
    </citation>
    <scope>NUCLEOTIDE SEQUENCE</scope>
    <source>
        <tissue evidence="1">Whole body</tissue>
    </source>
</reference>
<comment type="caution">
    <text evidence="1">The sequence shown here is derived from an EMBL/GenBank/DDBJ whole genome shotgun (WGS) entry which is preliminary data.</text>
</comment>
<evidence type="ECO:0000313" key="2">
    <source>
        <dbReference type="Proteomes" id="UP001187531"/>
    </source>
</evidence>
<accession>A0AA88HJK4</accession>
<gene>
    <name evidence="1" type="ORF">QYM36_014382</name>
</gene>
<name>A0AA88HJK4_ARTSF</name>
<dbReference type="Proteomes" id="UP001187531">
    <property type="component" value="Unassembled WGS sequence"/>
</dbReference>
<dbReference type="AlphaFoldDB" id="A0AA88HJK4"/>
<evidence type="ECO:0000313" key="1">
    <source>
        <dbReference type="EMBL" id="KAK2708756.1"/>
    </source>
</evidence>
<proteinExistence type="predicted"/>
<keyword evidence="2" id="KW-1185">Reference proteome</keyword>
<sequence>MLTLSPGSADVERGFLRSCRILCEDQALMSERILDARLMVYDTLRLYGGKPERFVITKELLNLARSARSRYQQYLHE</sequence>
<protein>
    <submittedName>
        <fullName evidence="1">Uncharacterized protein</fullName>
    </submittedName>
</protein>
<dbReference type="EMBL" id="JAVRJZ010000018">
    <property type="protein sequence ID" value="KAK2708756.1"/>
    <property type="molecule type" value="Genomic_DNA"/>
</dbReference>
<organism evidence="1 2">
    <name type="scientific">Artemia franciscana</name>
    <name type="common">Brine shrimp</name>
    <name type="synonym">Artemia sanfranciscana</name>
    <dbReference type="NCBI Taxonomy" id="6661"/>
    <lineage>
        <taxon>Eukaryota</taxon>
        <taxon>Metazoa</taxon>
        <taxon>Ecdysozoa</taxon>
        <taxon>Arthropoda</taxon>
        <taxon>Crustacea</taxon>
        <taxon>Branchiopoda</taxon>
        <taxon>Anostraca</taxon>
        <taxon>Artemiidae</taxon>
        <taxon>Artemia</taxon>
    </lineage>
</organism>